<evidence type="ECO:0000313" key="4">
    <source>
        <dbReference type="Proteomes" id="UP000717585"/>
    </source>
</evidence>
<evidence type="ECO:0000256" key="1">
    <source>
        <dbReference type="SAM" id="MobiDB-lite"/>
    </source>
</evidence>
<dbReference type="AlphaFoldDB" id="A0A8J6ARP4"/>
<feature type="domain" description="TRAPPC10/Trs130 N-terminal" evidence="2">
    <location>
        <begin position="4"/>
        <end position="248"/>
    </location>
</feature>
<dbReference type="PANTHER" id="PTHR13251">
    <property type="entry name" value="EPILEPSY HOLOPROSENCEPHALY CANDIDATE 1/TMEM1"/>
    <property type="match status" value="1"/>
</dbReference>
<dbReference type="InterPro" id="IPR045126">
    <property type="entry name" value="TRAPPC10/Trs130"/>
</dbReference>
<evidence type="ECO:0000259" key="2">
    <source>
        <dbReference type="Pfam" id="PF23036"/>
    </source>
</evidence>
<dbReference type="GO" id="GO:0034498">
    <property type="term" value="P:early endosome to Golgi transport"/>
    <property type="evidence" value="ECO:0007669"/>
    <property type="project" value="TreeGrafter"/>
</dbReference>
<evidence type="ECO:0000313" key="3">
    <source>
        <dbReference type="EMBL" id="KAG9389715.1"/>
    </source>
</evidence>
<reference evidence="3" key="1">
    <citation type="submission" date="2021-05" db="EMBL/GenBank/DDBJ databases">
        <title>A free-living protist that lacks canonical eukaryotic 1 DNA replication and segregation systems.</title>
        <authorList>
            <person name="Salas-Leiva D.E."/>
            <person name="Tromer E.C."/>
            <person name="Curtis B.A."/>
            <person name="Jerlstrom-Hultqvist J."/>
            <person name="Kolisko M."/>
            <person name="Yi Z."/>
            <person name="Salas-Leiva J.S."/>
            <person name="Gallot-Lavallee L."/>
            <person name="Kops G.J.P.L."/>
            <person name="Archibald J.M."/>
            <person name="Simpson A.G.B."/>
            <person name="Roger A.J."/>
        </authorList>
    </citation>
    <scope>NUCLEOTIDE SEQUENCE</scope>
    <source>
        <strain evidence="3">BICM</strain>
    </source>
</reference>
<dbReference type="GO" id="GO:0006891">
    <property type="term" value="P:intra-Golgi vesicle-mediated transport"/>
    <property type="evidence" value="ECO:0007669"/>
    <property type="project" value="TreeGrafter"/>
</dbReference>
<accession>A0A8J6ARP4</accession>
<gene>
    <name evidence="3" type="ORF">J8273_8389</name>
</gene>
<protein>
    <recommendedName>
        <fullName evidence="2">TRAPPC10/Trs130 N-terminal domain-containing protein</fullName>
    </recommendedName>
</protein>
<feature type="region of interest" description="Disordered" evidence="1">
    <location>
        <begin position="422"/>
        <end position="453"/>
    </location>
</feature>
<name>A0A8J6ARP4_9EUKA</name>
<dbReference type="GO" id="GO:0005829">
    <property type="term" value="C:cytosol"/>
    <property type="evidence" value="ECO:0007669"/>
    <property type="project" value="GOC"/>
</dbReference>
<organism evidence="3 4">
    <name type="scientific">Carpediemonas membranifera</name>
    <dbReference type="NCBI Taxonomy" id="201153"/>
    <lineage>
        <taxon>Eukaryota</taxon>
        <taxon>Metamonada</taxon>
        <taxon>Carpediemonas-like organisms</taxon>
        <taxon>Carpediemonas</taxon>
    </lineage>
</organism>
<sequence>MDYQTIVAYEDPSNIWGSLWSALSEYIPLSSLQNVTWTNACTNAEDTIERLPITFKHLPEVTVAPHSSDGSILSLEAPVFDVYLAVVSASSDYVSSIRPPVRHWLSMISSRATSSLLVFVPVDHAGILTSDQLGRNHRKVWDKMKQDFATSRGHPSLLKIHTGGGRDSPLHQLVQHIKSGVVRELERRMMMYHSEARRVEALRGNRTAFNLAQFVSIKESIVQINVAIQRPTEAIRIYDELDALCTNRALPIGEIDAIASLRRCPDLPVSTHGLSHNILRAKGLTETSVRFYFVDQQRQILEHCGDYQGAVKKLMDFTASMGESIEAHAFPPHFPLIWRFCMHYSIAVYAQSLVGKTKAKGAHDLVILTANLFIFARNLLDQLYRLSQAEDLSTPTLAADIVRTPADPTTVAQQWQGVQTARSGADMGAPPTPPTPITGSHTRKDSGIDASSLGTAQTIPPVLRRGLTTESGYRDLYLKFTDMAILHYTMGGRHRTVSRLHGDAAFVHFARDEYQDAEVLFKTFMRSFFDDGWHDIGNSVRGALAKCQKALGHHSEYIALCLEILASDPATRGQSHDVFESFGAKTDLDSESLISEIIQSSQQLMQPLLRQVSGPLIHLSATPLTKTVMTGQPATIKVKVNYLLDHPLPATAVSVVLVPVDPVEHTRIAGSPSLTFSRRGVELSNEVDSINVIGRRTSRTGVYFIQKVLVAINNLSLLFVSYKPKPAHFLRIEPSVPNVKLAMAADEALVANVVNYAAILVATDIDGIAGATLTITTDISAASQAPLYSHTDAIGDNVQELTAVPSANGLDVELVSIKSHVEVQVAFPIIGPAGRHAIDIHMAYIKDTGEQFDSHVRSNVILLDLDSLIDIEPTATRGPDGRVLAQVRITPIMALPLKLSARLDETSIIPAAEVTDELLSPGKVLSLPAWTSASGAVLDAKLHLAMTRSPTLLRMPVAPLETTVPLRIPLPGPVVLQATRAIAVDEAIADVPFSMTVHLSGSAPSPLTVETHWDTAEWIVAGLTRVLYDGPRDVTLRLTPRRPGVISLPIMRCQPSRGSLLMSGDASVAVKPTVTVF</sequence>
<dbReference type="EMBL" id="JAHDYR010000067">
    <property type="protein sequence ID" value="KAG9389715.1"/>
    <property type="molecule type" value="Genomic_DNA"/>
</dbReference>
<keyword evidence="4" id="KW-1185">Reference proteome</keyword>
<dbReference type="InterPro" id="IPR056913">
    <property type="entry name" value="TRAPPC10/Trs130_N"/>
</dbReference>
<dbReference type="Proteomes" id="UP000717585">
    <property type="component" value="Unassembled WGS sequence"/>
</dbReference>
<proteinExistence type="predicted"/>
<dbReference type="Pfam" id="PF23036">
    <property type="entry name" value="TRAPPC10_1st"/>
    <property type="match status" value="1"/>
</dbReference>
<comment type="caution">
    <text evidence="3">The sequence shown here is derived from an EMBL/GenBank/DDBJ whole genome shotgun (WGS) entry which is preliminary data.</text>
</comment>
<dbReference type="GO" id="GO:1990071">
    <property type="term" value="C:TRAPPII protein complex"/>
    <property type="evidence" value="ECO:0007669"/>
    <property type="project" value="InterPro"/>
</dbReference>
<dbReference type="PANTHER" id="PTHR13251:SF3">
    <property type="entry name" value="TRAFFICKING PROTEIN PARTICLE COMPLEX SUBUNIT 10"/>
    <property type="match status" value="1"/>
</dbReference>
<dbReference type="OrthoDB" id="10256906at2759"/>